<proteinExistence type="inferred from homology"/>
<dbReference type="Proteomes" id="UP000184192">
    <property type="component" value="Unassembled WGS sequence"/>
</dbReference>
<keyword evidence="5" id="KW-0564">Palmitate</keyword>
<dbReference type="Gene3D" id="2.60.40.2090">
    <property type="match status" value="1"/>
</dbReference>
<name>A0A1M6EHC0_9BACE</name>
<dbReference type="GO" id="GO:0009279">
    <property type="term" value="C:cell outer membrane"/>
    <property type="evidence" value="ECO:0007669"/>
    <property type="project" value="UniProtKB-SubCell"/>
</dbReference>
<evidence type="ECO:0000256" key="7">
    <source>
        <dbReference type="ARBA" id="ARBA00023288"/>
    </source>
</evidence>
<organism evidence="8 9">
    <name type="scientific">Bacteroides stercorirosoris</name>
    <dbReference type="NCBI Taxonomy" id="871324"/>
    <lineage>
        <taxon>Bacteria</taxon>
        <taxon>Pseudomonadati</taxon>
        <taxon>Bacteroidota</taxon>
        <taxon>Bacteroidia</taxon>
        <taxon>Bacteroidales</taxon>
        <taxon>Bacteroidaceae</taxon>
        <taxon>Bacteroides</taxon>
    </lineage>
</organism>
<dbReference type="Gene3D" id="2.60.40.2100">
    <property type="match status" value="1"/>
</dbReference>
<reference evidence="9" key="1">
    <citation type="submission" date="2016-11" db="EMBL/GenBank/DDBJ databases">
        <authorList>
            <person name="Varghese N."/>
            <person name="Submissions S."/>
        </authorList>
    </citation>
    <scope>NUCLEOTIDE SEQUENCE [LARGE SCALE GENOMIC DNA]</scope>
    <source>
        <strain evidence="9">DSM 26884</strain>
    </source>
</reference>
<dbReference type="AlphaFoldDB" id="A0A1M6EHC0"/>
<dbReference type="PROSITE" id="PS51257">
    <property type="entry name" value="PROKAR_LIPOPROTEIN"/>
    <property type="match status" value="1"/>
</dbReference>
<dbReference type="GeneID" id="92711920"/>
<comment type="similarity">
    <text evidence="2">Belongs to the bacteroidetes fimbrillin superfamily. FimB/Mfa2 family.</text>
</comment>
<keyword evidence="7" id="KW-0449">Lipoprotein</keyword>
<keyword evidence="6" id="KW-0998">Cell outer membrane</keyword>
<dbReference type="eggNOG" id="ENOG502ZAEH">
    <property type="taxonomic scope" value="Bacteria"/>
</dbReference>
<evidence type="ECO:0000256" key="2">
    <source>
        <dbReference type="ARBA" id="ARBA00007248"/>
    </source>
</evidence>
<evidence type="ECO:0000256" key="1">
    <source>
        <dbReference type="ARBA" id="ARBA00004442"/>
    </source>
</evidence>
<evidence type="ECO:0000256" key="6">
    <source>
        <dbReference type="ARBA" id="ARBA00023237"/>
    </source>
</evidence>
<evidence type="ECO:0000313" key="9">
    <source>
        <dbReference type="Proteomes" id="UP000184192"/>
    </source>
</evidence>
<comment type="subcellular location">
    <subcellularLocation>
        <location evidence="1">Cell outer membrane</location>
    </subcellularLocation>
</comment>
<dbReference type="InterPro" id="IPR014941">
    <property type="entry name" value="FimB/Mfa2/Mfa3"/>
</dbReference>
<evidence type="ECO:0000256" key="4">
    <source>
        <dbReference type="ARBA" id="ARBA00023136"/>
    </source>
</evidence>
<keyword evidence="4" id="KW-0472">Membrane</keyword>
<protein>
    <submittedName>
        <fullName evidence="8">Fimbrillin-A associated anchor protein Mfa1 and Mfa2</fullName>
    </submittedName>
</protein>
<evidence type="ECO:0000256" key="5">
    <source>
        <dbReference type="ARBA" id="ARBA00023139"/>
    </source>
</evidence>
<gene>
    <name evidence="8" type="ORF">SAMN05444350_10995</name>
</gene>
<dbReference type="Pfam" id="PF08842">
    <property type="entry name" value="Mfa2"/>
    <property type="match status" value="1"/>
</dbReference>
<sequence>MQSRKRNIISQFVSVVLGAMLATVALSSCERIFEDLDPCPHGVSLRFVYDYNMEFANAFPRQVDCLTLYIYDDKDNYVDTKIVTGAELQDEDYRMTLDLEKGNYHFVAYGGLACDKSSFSLLQAPAAGSKRTDLRAAMDADCLTVPERRNLHDMFWGQLTLATADLYSEGTVKMMKNTNSIRIVLQHVDGTPVKADDFDFEIIDDNTLFNYDNDLLPNGDVTYIPWAKGQAQTGVSIVGPDQVVPQPVEVAYAELSTSRLMTKNSPRLLVKRHEDGETVIDFPLNNYLLLMRSDRYSKMGDQEYLDRESRWTLYFFLQAGIWLQTRIVVNDWVVRINDIEM</sequence>
<dbReference type="RefSeq" id="WP_025830926.1">
    <property type="nucleotide sequence ID" value="NZ_FQZN01000009.1"/>
</dbReference>
<accession>A0A1M6EHC0</accession>
<keyword evidence="3" id="KW-0732">Signal</keyword>
<evidence type="ECO:0000313" key="8">
    <source>
        <dbReference type="EMBL" id="SHI84678.1"/>
    </source>
</evidence>
<keyword evidence="9" id="KW-1185">Reference proteome</keyword>
<evidence type="ECO:0000256" key="3">
    <source>
        <dbReference type="ARBA" id="ARBA00022729"/>
    </source>
</evidence>
<dbReference type="EMBL" id="FQZN01000009">
    <property type="protein sequence ID" value="SHI84678.1"/>
    <property type="molecule type" value="Genomic_DNA"/>
</dbReference>